<gene>
    <name evidence="1" type="ORF">PMEA_00034593</name>
</gene>
<sequence length="180" mass="20194">MLIKRKSEGNESDEEMEGLCQRGLDTECCVFCKVLRGCACPGVERGESCAECFIKSKANVGGWKGVRDDLLFLLEEELCDVNLCTLHCELRNTEQWLCSLGMFAYECGSLKNCNAVLADYGPDSMKGRDRIVVKTKPGQESGIEQHNIQVLSFSGSTERRFLENIEEIVTQSLPLENLRR</sequence>
<dbReference type="Proteomes" id="UP001159428">
    <property type="component" value="Unassembled WGS sequence"/>
</dbReference>
<proteinExistence type="predicted"/>
<accession>A0AAU9W3X8</accession>
<evidence type="ECO:0000313" key="1">
    <source>
        <dbReference type="EMBL" id="CAH3103219.1"/>
    </source>
</evidence>
<evidence type="ECO:0000313" key="2">
    <source>
        <dbReference type="Proteomes" id="UP001159428"/>
    </source>
</evidence>
<name>A0AAU9W3X8_9CNID</name>
<reference evidence="1 2" key="1">
    <citation type="submission" date="2022-05" db="EMBL/GenBank/DDBJ databases">
        <authorList>
            <consortium name="Genoscope - CEA"/>
            <person name="William W."/>
        </authorList>
    </citation>
    <scope>NUCLEOTIDE SEQUENCE [LARGE SCALE GENOMIC DNA]</scope>
</reference>
<dbReference type="EMBL" id="CALNXJ010000009">
    <property type="protein sequence ID" value="CAH3103219.1"/>
    <property type="molecule type" value="Genomic_DNA"/>
</dbReference>
<protein>
    <submittedName>
        <fullName evidence="1">Uncharacterized protein</fullName>
    </submittedName>
</protein>
<keyword evidence="2" id="KW-1185">Reference proteome</keyword>
<organism evidence="1 2">
    <name type="scientific">Pocillopora meandrina</name>
    <dbReference type="NCBI Taxonomy" id="46732"/>
    <lineage>
        <taxon>Eukaryota</taxon>
        <taxon>Metazoa</taxon>
        <taxon>Cnidaria</taxon>
        <taxon>Anthozoa</taxon>
        <taxon>Hexacorallia</taxon>
        <taxon>Scleractinia</taxon>
        <taxon>Astrocoeniina</taxon>
        <taxon>Pocilloporidae</taxon>
        <taxon>Pocillopora</taxon>
    </lineage>
</organism>
<feature type="non-terminal residue" evidence="1">
    <location>
        <position position="180"/>
    </location>
</feature>
<comment type="caution">
    <text evidence="1">The sequence shown here is derived from an EMBL/GenBank/DDBJ whole genome shotgun (WGS) entry which is preliminary data.</text>
</comment>
<dbReference type="AlphaFoldDB" id="A0AAU9W3X8"/>